<evidence type="ECO:0000313" key="6">
    <source>
        <dbReference type="Proteomes" id="UP000191901"/>
    </source>
</evidence>
<sequence length="733" mass="79717">MAPPILKRYLLALNRYKWPGLIGFLGVFGVSAVVALKPPPPPQYEASGSLVQNAPLVAFTATGTEVQQRGQGIITPEFLLADVLLQQVSQELANQGIELDPREIRNNATVEVEGEDGEAQRVEVSFIWGDAEVAETALSLLFEGMVELSRVTNRARLRAIIEALNERLPEIEAELRRAEQALEAYDRIEGPAIQAAVDGSLLGAISGSQQQRRQNVITLAGIEAQMLSLMQRLGMTPDEAYASSALSADPIIANLRTQIHQTETELRLLSATLKPTHPRIIELRQNLQGFTNLLNQRAQEVIQGGGQTAALPASNQIRVTSNLDPARAALANQLVALSTQRDTLLQQQEVLQQSEEQLRQQYASLPNKQLERQRLAQQVALKQALYDQIQAKRIDAQAAEAETVSSLSIAEPPQATLQEQELNNPIAILAIGGLLGVVVGGAIVFLLDVLDSTIRTVEDLQGILRDREVPTLGMIPAIKLRSPRQVPFLLQPESSYGEAYERLRSNLRLVSDEAGSSPRMILIASAQDKEGKTVTAFNLGIASARAGRRTLIVEADLRNASAAHHLGITPDSQANVEPLRYYSGHVGECIRMVPQVENLYISPSPGPQQHSAAIIESSEMQRFLKDAYGRFDMVILDAPALSHSNDAMLLEVQTDGMVLVTRPGKTEKAILNTALDQLEETEDFSLLGAVINDAPVSVSAATNVEPVTADTVAEDLMVDRDSDEAPAVSRVDF</sequence>
<evidence type="ECO:0000256" key="4">
    <source>
        <dbReference type="SAM" id="Phobius"/>
    </source>
</evidence>
<keyword evidence="5" id="KW-0418">Kinase</keyword>
<keyword evidence="3" id="KW-0175">Coiled coil</keyword>
<dbReference type="SUPFAM" id="SSF52540">
    <property type="entry name" value="P-loop containing nucleoside triphosphate hydrolases"/>
    <property type="match status" value="1"/>
</dbReference>
<evidence type="ECO:0000313" key="5">
    <source>
        <dbReference type="EMBL" id="ASC69227.1"/>
    </source>
</evidence>
<feature type="coiled-coil region" evidence="3">
    <location>
        <begin position="154"/>
        <end position="188"/>
    </location>
</feature>
<dbReference type="EMBL" id="CP021983">
    <property type="protein sequence ID" value="ASC69227.1"/>
    <property type="molecule type" value="Genomic_DNA"/>
</dbReference>
<dbReference type="Proteomes" id="UP000191901">
    <property type="component" value="Chromosome"/>
</dbReference>
<keyword evidence="4" id="KW-0472">Membrane</keyword>
<keyword evidence="2" id="KW-0067">ATP-binding</keyword>
<dbReference type="InterPro" id="IPR005702">
    <property type="entry name" value="Wzc-like_C"/>
</dbReference>
<dbReference type="OrthoDB" id="9758283at2"/>
<accession>A0A1Z3HG72</accession>
<keyword evidence="6" id="KW-1185">Reference proteome</keyword>
<dbReference type="InterPro" id="IPR050445">
    <property type="entry name" value="Bact_polysacc_biosynth/exp"/>
</dbReference>
<dbReference type="RefSeq" id="WP_088428833.1">
    <property type="nucleotide sequence ID" value="NZ_CP021983.2"/>
</dbReference>
<keyword evidence="1" id="KW-0547">Nucleotide-binding</keyword>
<dbReference type="PANTHER" id="PTHR32309">
    <property type="entry name" value="TYROSINE-PROTEIN KINASE"/>
    <property type="match status" value="1"/>
</dbReference>
<name>A0A1Z3HG72_9CYAN</name>
<dbReference type="InterPro" id="IPR027417">
    <property type="entry name" value="P-loop_NTPase"/>
</dbReference>
<dbReference type="PANTHER" id="PTHR32309:SF13">
    <property type="entry name" value="FERRIC ENTEROBACTIN TRANSPORT PROTEIN FEPE"/>
    <property type="match status" value="1"/>
</dbReference>
<keyword evidence="4" id="KW-1133">Transmembrane helix</keyword>
<keyword evidence="4" id="KW-0812">Transmembrane</keyword>
<dbReference type="AlphaFoldDB" id="A0A1Z3HG72"/>
<dbReference type="GO" id="GO:0005886">
    <property type="term" value="C:plasma membrane"/>
    <property type="evidence" value="ECO:0007669"/>
    <property type="project" value="TreeGrafter"/>
</dbReference>
<dbReference type="GO" id="GO:0004715">
    <property type="term" value="F:non-membrane spanning protein tyrosine kinase activity"/>
    <property type="evidence" value="ECO:0007669"/>
    <property type="project" value="UniProtKB-EC"/>
</dbReference>
<evidence type="ECO:0000256" key="3">
    <source>
        <dbReference type="SAM" id="Coils"/>
    </source>
</evidence>
<dbReference type="Gene3D" id="3.40.50.300">
    <property type="entry name" value="P-loop containing nucleotide triphosphate hydrolases"/>
    <property type="match status" value="1"/>
</dbReference>
<feature type="transmembrane region" description="Helical" evidence="4">
    <location>
        <begin position="426"/>
        <end position="447"/>
    </location>
</feature>
<proteinExistence type="predicted"/>
<evidence type="ECO:0000256" key="2">
    <source>
        <dbReference type="ARBA" id="ARBA00022840"/>
    </source>
</evidence>
<dbReference type="CDD" id="cd05387">
    <property type="entry name" value="BY-kinase"/>
    <property type="match status" value="1"/>
</dbReference>
<gene>
    <name evidence="5" type="primary">yveL</name>
    <name evidence="5" type="ORF">XM38_001530</name>
</gene>
<protein>
    <submittedName>
        <fullName evidence="5">Tyrosine-protein kinase YveL</fullName>
        <ecNumber evidence="5">2.7.10.2</ecNumber>
    </submittedName>
</protein>
<keyword evidence="5" id="KW-0808">Transferase</keyword>
<evidence type="ECO:0000256" key="1">
    <source>
        <dbReference type="ARBA" id="ARBA00022741"/>
    </source>
</evidence>
<organism evidence="5 6">
    <name type="scientific">Halomicronema hongdechloris C2206</name>
    <dbReference type="NCBI Taxonomy" id="1641165"/>
    <lineage>
        <taxon>Bacteria</taxon>
        <taxon>Bacillati</taxon>
        <taxon>Cyanobacteriota</taxon>
        <taxon>Cyanophyceae</taxon>
        <taxon>Nodosilineales</taxon>
        <taxon>Nodosilineaceae</taxon>
        <taxon>Halomicronema</taxon>
    </lineage>
</organism>
<dbReference type="KEGG" id="hhg:XM38_001530"/>
<reference evidence="5 6" key="1">
    <citation type="journal article" date="2016" name="Biochim. Biophys. Acta">
        <title>Characterization of red-shifted phycobilisomes isolated from the chlorophyll f-containing cyanobacterium Halomicronema hongdechloris.</title>
        <authorList>
            <person name="Li Y."/>
            <person name="Lin Y."/>
            <person name="Garvey C.J."/>
            <person name="Birch D."/>
            <person name="Corkery R.W."/>
            <person name="Loughlin P.C."/>
            <person name="Scheer H."/>
            <person name="Willows R.D."/>
            <person name="Chen M."/>
        </authorList>
    </citation>
    <scope>NUCLEOTIDE SEQUENCE [LARGE SCALE GENOMIC DNA]</scope>
    <source>
        <strain evidence="5 6">C2206</strain>
    </source>
</reference>
<feature type="coiled-coil region" evidence="3">
    <location>
        <begin position="341"/>
        <end position="402"/>
    </location>
</feature>
<dbReference type="EC" id="2.7.10.2" evidence="5"/>